<dbReference type="PANTHER" id="PTHR22855">
    <property type="entry name" value="ACETYL, PROPIONYL, PYRUVATE, AND GLUTACONYL CARBOXYLASE-RELATED"/>
    <property type="match status" value="1"/>
</dbReference>
<evidence type="ECO:0000313" key="3">
    <source>
        <dbReference type="EMBL" id="MBD1371306.1"/>
    </source>
</evidence>
<dbReference type="InterPro" id="IPR011762">
    <property type="entry name" value="COA_CT_N"/>
</dbReference>
<evidence type="ECO:0000259" key="1">
    <source>
        <dbReference type="PROSITE" id="PS50980"/>
    </source>
</evidence>
<evidence type="ECO:0000313" key="4">
    <source>
        <dbReference type="Proteomes" id="UP000661691"/>
    </source>
</evidence>
<dbReference type="PANTHER" id="PTHR22855:SF13">
    <property type="entry name" value="METHYLCROTONOYL-COA CARBOXYLASE BETA CHAIN, MITOCHONDRIAL"/>
    <property type="match status" value="1"/>
</dbReference>
<sequence length="511" mass="56416">MDQKWIDQLQTRIEGIQAGGKEKYHDKLKEQKKWFVRKRLTALFDEDVTVEDAMFANCMDENLPADGVVTAIGKVNGQTVCVMANDSTIKAGSWGARTVEKIIRIQETAQKLNVPMLYLVDSAGARITDQIDMFPGRRGAGRIFYNQVKMSGQIPQICILFGPSAAGGAYIPAFCDVVIMVNKNASMYLGSPRMAEMVIGEKVSLEEMGGAAMHCTVSGCGDVLVKTEAEAITSARAYLSYFPANYTQTPPDVLGKLPLPDARPVSEIVPDNQNAPFDMMELITSIIDEGSFYEMKQRFARELITGFARIDGRVVGIIANQSKVKGGVLFVDTADKAARFITLCDAYHIPLLFLADVPGFMIGTEVERAGIIRHGAKMISAMSEATVPKISIIVRKAYGAGLYAMAGPAFEPDCCLALPTAQIAVMGPEAAVNAVYHNKIMALPETERPSFIEEKRAEYRDNIDIYRLASEMIIDGIIEPDQLRLELIKRYRSYETKEVHFSKRKHPVYPV</sequence>
<name>A0A926N5V7_9BACL</name>
<accession>A0A926N5V7</accession>
<proteinExistence type="predicted"/>
<dbReference type="Proteomes" id="UP000661691">
    <property type="component" value="Unassembled WGS sequence"/>
</dbReference>
<gene>
    <name evidence="3" type="ORF">IC620_02925</name>
</gene>
<dbReference type="EMBL" id="JACXAH010000003">
    <property type="protein sequence ID" value="MBD1371306.1"/>
    <property type="molecule type" value="Genomic_DNA"/>
</dbReference>
<dbReference type="Gene3D" id="3.90.226.10">
    <property type="entry name" value="2-enoyl-CoA Hydratase, Chain A, domain 1"/>
    <property type="match status" value="2"/>
</dbReference>
<dbReference type="PROSITE" id="PS50980">
    <property type="entry name" value="COA_CT_NTER"/>
    <property type="match status" value="1"/>
</dbReference>
<feature type="domain" description="CoA carboxyltransferase C-terminal" evidence="2">
    <location>
        <begin position="260"/>
        <end position="498"/>
    </location>
</feature>
<dbReference type="GO" id="GO:0004485">
    <property type="term" value="F:methylcrotonoyl-CoA carboxylase activity"/>
    <property type="evidence" value="ECO:0007669"/>
    <property type="project" value="TreeGrafter"/>
</dbReference>
<dbReference type="PROSITE" id="PS50989">
    <property type="entry name" value="COA_CT_CTER"/>
    <property type="match status" value="1"/>
</dbReference>
<organism evidence="3 4">
    <name type="scientific">Polycladospora coralii</name>
    <dbReference type="NCBI Taxonomy" id="2771432"/>
    <lineage>
        <taxon>Bacteria</taxon>
        <taxon>Bacillati</taxon>
        <taxon>Bacillota</taxon>
        <taxon>Bacilli</taxon>
        <taxon>Bacillales</taxon>
        <taxon>Thermoactinomycetaceae</taxon>
        <taxon>Polycladospora</taxon>
    </lineage>
</organism>
<reference evidence="3" key="1">
    <citation type="submission" date="2020-09" db="EMBL/GenBank/DDBJ databases">
        <title>A novel bacterium of genus Hazenella, isolated from South China Sea.</title>
        <authorList>
            <person name="Huang H."/>
            <person name="Mo K."/>
            <person name="Hu Y."/>
        </authorList>
    </citation>
    <scope>NUCLEOTIDE SEQUENCE</scope>
    <source>
        <strain evidence="3">IB182357</strain>
    </source>
</reference>
<evidence type="ECO:0000259" key="2">
    <source>
        <dbReference type="PROSITE" id="PS50989"/>
    </source>
</evidence>
<dbReference type="GO" id="GO:0006552">
    <property type="term" value="P:L-leucine catabolic process"/>
    <property type="evidence" value="ECO:0007669"/>
    <property type="project" value="TreeGrafter"/>
</dbReference>
<comment type="caution">
    <text evidence="3">The sequence shown here is derived from an EMBL/GenBank/DDBJ whole genome shotgun (WGS) entry which is preliminary data.</text>
</comment>
<dbReference type="RefSeq" id="WP_191141477.1">
    <property type="nucleotide sequence ID" value="NZ_JACXAH010000003.1"/>
</dbReference>
<keyword evidence="4" id="KW-1185">Reference proteome</keyword>
<dbReference type="InterPro" id="IPR034733">
    <property type="entry name" value="AcCoA_carboxyl_beta"/>
</dbReference>
<feature type="domain" description="CoA carboxyltransferase N-terminal" evidence="1">
    <location>
        <begin position="2"/>
        <end position="254"/>
    </location>
</feature>
<dbReference type="SUPFAM" id="SSF52096">
    <property type="entry name" value="ClpP/crotonase"/>
    <property type="match status" value="2"/>
</dbReference>
<dbReference type="InterPro" id="IPR045190">
    <property type="entry name" value="MCCB/AccD1-like"/>
</dbReference>
<dbReference type="InterPro" id="IPR029045">
    <property type="entry name" value="ClpP/crotonase-like_dom_sf"/>
</dbReference>
<dbReference type="InterPro" id="IPR011763">
    <property type="entry name" value="COA_CT_C"/>
</dbReference>
<protein>
    <submittedName>
        <fullName evidence="3">Acyl-CoA carboxylase subunit beta</fullName>
    </submittedName>
</protein>
<dbReference type="GO" id="GO:1905202">
    <property type="term" value="C:methylcrotonoyl-CoA carboxylase complex"/>
    <property type="evidence" value="ECO:0007669"/>
    <property type="project" value="TreeGrafter"/>
</dbReference>
<dbReference type="AlphaFoldDB" id="A0A926N5V7"/>
<dbReference type="Pfam" id="PF01039">
    <property type="entry name" value="Carboxyl_trans"/>
    <property type="match status" value="1"/>
</dbReference>